<evidence type="ECO:0000313" key="2">
    <source>
        <dbReference type="EMBL" id="KAF9473972.1"/>
    </source>
</evidence>
<name>A0A9P5YQF4_9AGAR</name>
<accession>A0A9P5YQF4</accession>
<evidence type="ECO:0000256" key="1">
    <source>
        <dbReference type="SAM" id="MobiDB-lite"/>
    </source>
</evidence>
<evidence type="ECO:0000313" key="3">
    <source>
        <dbReference type="Proteomes" id="UP000807469"/>
    </source>
</evidence>
<comment type="caution">
    <text evidence="2">The sequence shown here is derived from an EMBL/GenBank/DDBJ whole genome shotgun (WGS) entry which is preliminary data.</text>
</comment>
<keyword evidence="3" id="KW-1185">Reference proteome</keyword>
<sequence length="129" mass="14129">MALLSNNCRLSSAYTLSLTHTPIHGPRFLIICILAQPHFPENLYPSTSVLRTTTPILPCPSPSICPPPNTHVCQTSPAHTAYPLTPVDDNSTRTIGSFSRSLASPPPRFGFSDHAQRSKSWTHAQPQRT</sequence>
<feature type="compositionally biased region" description="Polar residues" evidence="1">
    <location>
        <begin position="88"/>
        <end position="102"/>
    </location>
</feature>
<dbReference type="AlphaFoldDB" id="A0A9P5YQF4"/>
<proteinExistence type="predicted"/>
<feature type="region of interest" description="Disordered" evidence="1">
    <location>
        <begin position="84"/>
        <end position="129"/>
    </location>
</feature>
<dbReference type="EMBL" id="MU155404">
    <property type="protein sequence ID" value="KAF9473972.1"/>
    <property type="molecule type" value="Genomic_DNA"/>
</dbReference>
<organism evidence="2 3">
    <name type="scientific">Pholiota conissans</name>
    <dbReference type="NCBI Taxonomy" id="109636"/>
    <lineage>
        <taxon>Eukaryota</taxon>
        <taxon>Fungi</taxon>
        <taxon>Dikarya</taxon>
        <taxon>Basidiomycota</taxon>
        <taxon>Agaricomycotina</taxon>
        <taxon>Agaricomycetes</taxon>
        <taxon>Agaricomycetidae</taxon>
        <taxon>Agaricales</taxon>
        <taxon>Agaricineae</taxon>
        <taxon>Strophariaceae</taxon>
        <taxon>Pholiota</taxon>
    </lineage>
</organism>
<feature type="compositionally biased region" description="Polar residues" evidence="1">
    <location>
        <begin position="118"/>
        <end position="129"/>
    </location>
</feature>
<dbReference type="Proteomes" id="UP000807469">
    <property type="component" value="Unassembled WGS sequence"/>
</dbReference>
<protein>
    <submittedName>
        <fullName evidence="2">Uncharacterized protein</fullName>
    </submittedName>
</protein>
<gene>
    <name evidence="2" type="ORF">BDN70DRAFT_346769</name>
</gene>
<reference evidence="2" key="1">
    <citation type="submission" date="2020-11" db="EMBL/GenBank/DDBJ databases">
        <authorList>
            <consortium name="DOE Joint Genome Institute"/>
            <person name="Ahrendt S."/>
            <person name="Riley R."/>
            <person name="Andreopoulos W."/>
            <person name="Labutti K."/>
            <person name="Pangilinan J."/>
            <person name="Ruiz-Duenas F.J."/>
            <person name="Barrasa J.M."/>
            <person name="Sanchez-Garcia M."/>
            <person name="Camarero S."/>
            <person name="Miyauchi S."/>
            <person name="Serrano A."/>
            <person name="Linde D."/>
            <person name="Babiker R."/>
            <person name="Drula E."/>
            <person name="Ayuso-Fernandez I."/>
            <person name="Pacheco R."/>
            <person name="Padilla G."/>
            <person name="Ferreira P."/>
            <person name="Barriuso J."/>
            <person name="Kellner H."/>
            <person name="Castanera R."/>
            <person name="Alfaro M."/>
            <person name="Ramirez L."/>
            <person name="Pisabarro A.G."/>
            <person name="Kuo A."/>
            <person name="Tritt A."/>
            <person name="Lipzen A."/>
            <person name="He G."/>
            <person name="Yan M."/>
            <person name="Ng V."/>
            <person name="Cullen D."/>
            <person name="Martin F."/>
            <person name="Rosso M.-N."/>
            <person name="Henrissat B."/>
            <person name="Hibbett D."/>
            <person name="Martinez A.T."/>
            <person name="Grigoriev I.V."/>
        </authorList>
    </citation>
    <scope>NUCLEOTIDE SEQUENCE</scope>
    <source>
        <strain evidence="2">CIRM-BRFM 674</strain>
    </source>
</reference>